<dbReference type="EMBL" id="JAQJZL010000005">
    <property type="protein sequence ID" value="KAJ6041400.1"/>
    <property type="molecule type" value="Genomic_DNA"/>
</dbReference>
<keyword evidence="2" id="KW-1185">Reference proteome</keyword>
<evidence type="ECO:0000313" key="1">
    <source>
        <dbReference type="EMBL" id="KAJ6041400.1"/>
    </source>
</evidence>
<dbReference type="Proteomes" id="UP001219568">
    <property type="component" value="Unassembled WGS sequence"/>
</dbReference>
<reference evidence="1" key="2">
    <citation type="submission" date="2023-01" db="EMBL/GenBank/DDBJ databases">
        <authorList>
            <person name="Petersen C."/>
        </authorList>
    </citation>
    <scope>NUCLEOTIDE SEQUENCE</scope>
    <source>
        <strain evidence="1">IBT 15450</strain>
    </source>
</reference>
<dbReference type="AlphaFoldDB" id="A0AAD6N8E8"/>
<protein>
    <submittedName>
        <fullName evidence="1">Uncharacterized protein</fullName>
    </submittedName>
</protein>
<name>A0AAD6N8E8_PENCN</name>
<comment type="caution">
    <text evidence="1">The sequence shown here is derived from an EMBL/GenBank/DDBJ whole genome shotgun (WGS) entry which is preliminary data.</text>
</comment>
<proteinExistence type="predicted"/>
<sequence>MPGSPSGGMVKDLITSPAGNMVIALFTDFKIYVWKGLTWRKPQGPIIHKLHIYSVQDVAYLDRPTLNGIHLITNDQRSKFFGYTETHSKDQESDVARIGPFSDGTYVTRTQEQVPGGFASKYTIIANGAKQREFYHCKVAKSIWRTDSDAAIVMDTYIVTTGQELVNFWSKAGRLVRSYRLGEKYEGWHGIALAGKHTVIAFDDTLTEATVWEFPRQGPEDCTPPLALGKRYTLD</sequence>
<evidence type="ECO:0000313" key="2">
    <source>
        <dbReference type="Proteomes" id="UP001219568"/>
    </source>
</evidence>
<gene>
    <name evidence="1" type="ORF">N7460_006790</name>
</gene>
<reference evidence="1" key="1">
    <citation type="journal article" date="2023" name="IMA Fungus">
        <title>Comparative genomic study of the Penicillium genus elucidates a diverse pangenome and 15 lateral gene transfer events.</title>
        <authorList>
            <person name="Petersen C."/>
            <person name="Sorensen T."/>
            <person name="Nielsen M.R."/>
            <person name="Sondergaard T.E."/>
            <person name="Sorensen J.L."/>
            <person name="Fitzpatrick D.A."/>
            <person name="Frisvad J.C."/>
            <person name="Nielsen K.L."/>
        </authorList>
    </citation>
    <scope>NUCLEOTIDE SEQUENCE</scope>
    <source>
        <strain evidence="1">IBT 15450</strain>
    </source>
</reference>
<organism evidence="1 2">
    <name type="scientific">Penicillium canescens</name>
    <dbReference type="NCBI Taxonomy" id="5083"/>
    <lineage>
        <taxon>Eukaryota</taxon>
        <taxon>Fungi</taxon>
        <taxon>Dikarya</taxon>
        <taxon>Ascomycota</taxon>
        <taxon>Pezizomycotina</taxon>
        <taxon>Eurotiomycetes</taxon>
        <taxon>Eurotiomycetidae</taxon>
        <taxon>Eurotiales</taxon>
        <taxon>Aspergillaceae</taxon>
        <taxon>Penicillium</taxon>
    </lineage>
</organism>
<accession>A0AAD6N8E8</accession>